<feature type="transmembrane region" description="Helical" evidence="1">
    <location>
        <begin position="6"/>
        <end position="26"/>
    </location>
</feature>
<reference evidence="3" key="1">
    <citation type="submission" date="2012-08" db="EMBL/GenBank/DDBJ databases">
        <title>The Genome Sequence of Wuchereria bancrofti.</title>
        <authorList>
            <person name="Nutman T.B."/>
            <person name="Fink D.L."/>
            <person name="Russ C."/>
            <person name="Young S."/>
            <person name="Zeng Q."/>
            <person name="Koehrsen M."/>
            <person name="Alvarado L."/>
            <person name="Berlin A."/>
            <person name="Chapman S.B."/>
            <person name="Chen Z."/>
            <person name="Freedman E."/>
            <person name="Gellesch M."/>
            <person name="Goldberg J."/>
            <person name="Griggs A."/>
            <person name="Gujja S."/>
            <person name="Heilman E.R."/>
            <person name="Heiman D."/>
            <person name="Hepburn T."/>
            <person name="Howarth C."/>
            <person name="Jen D."/>
            <person name="Larson L."/>
            <person name="Lewis B."/>
            <person name="Mehta T."/>
            <person name="Park D."/>
            <person name="Pearson M."/>
            <person name="Roberts A."/>
            <person name="Saif S."/>
            <person name="Shea T."/>
            <person name="Shenoy N."/>
            <person name="Sisk P."/>
            <person name="Stolte C."/>
            <person name="Sykes S."/>
            <person name="Walk T."/>
            <person name="White J."/>
            <person name="Yandava C."/>
            <person name="Haas B."/>
            <person name="Henn M.R."/>
            <person name="Nusbaum C."/>
            <person name="Birren B."/>
        </authorList>
    </citation>
    <scope>NUCLEOTIDE SEQUENCE [LARGE SCALE GENOMIC DNA]</scope>
    <source>
        <strain evidence="3">NA</strain>
    </source>
</reference>
<gene>
    <name evidence="2" type="ORF">WUBG_05818</name>
</gene>
<dbReference type="EMBL" id="ADBV01002313">
    <property type="protein sequence ID" value="EJW83276.1"/>
    <property type="molecule type" value="Genomic_DNA"/>
</dbReference>
<name>J9ELB7_WUCBA</name>
<accession>J9ELB7</accession>
<organism evidence="2 3">
    <name type="scientific">Wuchereria bancrofti</name>
    <dbReference type="NCBI Taxonomy" id="6293"/>
    <lineage>
        <taxon>Eukaryota</taxon>
        <taxon>Metazoa</taxon>
        <taxon>Ecdysozoa</taxon>
        <taxon>Nematoda</taxon>
        <taxon>Chromadorea</taxon>
        <taxon>Rhabditida</taxon>
        <taxon>Spirurina</taxon>
        <taxon>Spiruromorpha</taxon>
        <taxon>Filarioidea</taxon>
        <taxon>Onchocercidae</taxon>
        <taxon>Wuchereria</taxon>
    </lineage>
</organism>
<keyword evidence="1" id="KW-0472">Membrane</keyword>
<dbReference type="Proteomes" id="UP000004810">
    <property type="component" value="Unassembled WGS sequence"/>
</dbReference>
<proteinExistence type="predicted"/>
<dbReference type="AlphaFoldDB" id="J9ELB7"/>
<keyword evidence="1" id="KW-1133">Transmembrane helix</keyword>
<evidence type="ECO:0000256" key="1">
    <source>
        <dbReference type="SAM" id="Phobius"/>
    </source>
</evidence>
<comment type="caution">
    <text evidence="2">The sequence shown here is derived from an EMBL/GenBank/DDBJ whole genome shotgun (WGS) entry which is preliminary data.</text>
</comment>
<evidence type="ECO:0000313" key="3">
    <source>
        <dbReference type="Proteomes" id="UP000004810"/>
    </source>
</evidence>
<sequence length="104" mass="11856">MLSKWTWRGAQLFAVYLATYLIMTMVDNRRIIDQTQAPTKRISDGPLIIRDSPENVNKENEDNTVTILSVNSVGPKTHQEDLIPYLVKPTIQEAPVITNEFLEV</sequence>
<keyword evidence="1" id="KW-0812">Transmembrane</keyword>
<protein>
    <submittedName>
        <fullName evidence="2">Uncharacterized protein</fullName>
    </submittedName>
</protein>
<evidence type="ECO:0000313" key="2">
    <source>
        <dbReference type="EMBL" id="EJW83276.1"/>
    </source>
</evidence>